<dbReference type="EMBL" id="CP134213">
    <property type="protein sequence ID" value="WND20543.1"/>
    <property type="molecule type" value="Genomic_DNA"/>
</dbReference>
<evidence type="ECO:0000313" key="1">
    <source>
        <dbReference type="EMBL" id="WND20543.1"/>
    </source>
</evidence>
<name>A0ABY9UD91_STRVL</name>
<reference evidence="1 2" key="1">
    <citation type="submission" date="2023-09" db="EMBL/GenBank/DDBJ databases">
        <title>The genome sequence of Streptomyces anthocyanicus.</title>
        <authorList>
            <person name="Mo P."/>
        </authorList>
    </citation>
    <scope>NUCLEOTIDE SEQUENCE [LARGE SCALE GENOMIC DNA]</scope>
    <source>
        <strain evidence="1 2">JCM 4387</strain>
    </source>
</reference>
<sequence>MTVNLSEERVAAPALPHRAAMAGPFESNAVKAASVAPASAFRFLVHRTWVVQHDARRA</sequence>
<evidence type="ECO:0000313" key="2">
    <source>
        <dbReference type="Proteomes" id="UP001249394"/>
    </source>
</evidence>
<keyword evidence="2" id="KW-1185">Reference proteome</keyword>
<accession>A0ABY9UD91</accession>
<organism evidence="1 2">
    <name type="scientific">Streptomyces violaceus</name>
    <name type="common">Streptomyces venezuelae</name>
    <dbReference type="NCBI Taxonomy" id="1936"/>
    <lineage>
        <taxon>Bacteria</taxon>
        <taxon>Bacillati</taxon>
        <taxon>Actinomycetota</taxon>
        <taxon>Actinomycetes</taxon>
        <taxon>Kitasatosporales</taxon>
        <taxon>Streptomycetaceae</taxon>
        <taxon>Streptomyces</taxon>
    </lineage>
</organism>
<gene>
    <name evidence="1" type="ORF">RI060_25810</name>
</gene>
<proteinExistence type="predicted"/>
<protein>
    <submittedName>
        <fullName evidence="1">Uncharacterized protein</fullName>
    </submittedName>
</protein>
<dbReference type="Proteomes" id="UP001249394">
    <property type="component" value="Chromosome"/>
</dbReference>